<dbReference type="Pfam" id="PF00834">
    <property type="entry name" value="Ribul_P_3_epim"/>
    <property type="match status" value="1"/>
</dbReference>
<evidence type="ECO:0000256" key="8">
    <source>
        <dbReference type="ARBA" id="ARBA00022723"/>
    </source>
</evidence>
<dbReference type="FunFam" id="3.20.20.70:FF:000004">
    <property type="entry name" value="Ribulose-phosphate 3-epimerase"/>
    <property type="match status" value="1"/>
</dbReference>
<comment type="function">
    <text evidence="10">Catalyzes the reversible epimerization of D-ribulose 5-phosphate to D-xylulose 5-phosphate.</text>
</comment>
<organism evidence="15 16">
    <name type="scientific">Jejuia pallidilutea</name>
    <dbReference type="NCBI Taxonomy" id="504487"/>
    <lineage>
        <taxon>Bacteria</taxon>
        <taxon>Pseudomonadati</taxon>
        <taxon>Bacteroidota</taxon>
        <taxon>Flavobacteriia</taxon>
        <taxon>Flavobacteriales</taxon>
        <taxon>Flavobacteriaceae</taxon>
        <taxon>Jejuia</taxon>
    </lineage>
</organism>
<keyword evidence="9 10" id="KW-0413">Isomerase</keyword>
<dbReference type="HAMAP" id="MF_02227">
    <property type="entry name" value="RPE"/>
    <property type="match status" value="1"/>
</dbReference>
<evidence type="ECO:0000256" key="5">
    <source>
        <dbReference type="ARBA" id="ARBA00001954"/>
    </source>
</evidence>
<feature type="binding site" evidence="10 13">
    <location>
        <position position="176"/>
    </location>
    <ligand>
        <name>a divalent metal cation</name>
        <dbReference type="ChEBI" id="CHEBI:60240"/>
    </ligand>
</feature>
<dbReference type="GO" id="GO:0006098">
    <property type="term" value="P:pentose-phosphate shunt"/>
    <property type="evidence" value="ECO:0007669"/>
    <property type="project" value="UniProtKB-UniRule"/>
</dbReference>
<evidence type="ECO:0000256" key="12">
    <source>
        <dbReference type="PIRSR" id="PIRSR001461-1"/>
    </source>
</evidence>
<proteinExistence type="inferred from homology"/>
<feature type="binding site" evidence="10 14">
    <location>
        <begin position="143"/>
        <end position="146"/>
    </location>
    <ligand>
        <name>substrate</name>
    </ligand>
</feature>
<comment type="cofactor">
    <cofactor evidence="10 13">
        <name>a divalent metal cation</name>
        <dbReference type="ChEBI" id="CHEBI:60240"/>
    </cofactor>
    <text evidence="10 13">Binds 1 divalent metal cation per subunit.</text>
</comment>
<feature type="binding site" evidence="10 13">
    <location>
        <position position="36"/>
    </location>
    <ligand>
        <name>a divalent metal cation</name>
        <dbReference type="ChEBI" id="CHEBI:60240"/>
    </ligand>
</feature>
<dbReference type="AlphaFoldDB" id="A0A098LXP7"/>
<comment type="similarity">
    <text evidence="6 10 11">Belongs to the ribulose-phosphate 3-epimerase family.</text>
</comment>
<dbReference type="InterPro" id="IPR013785">
    <property type="entry name" value="Aldolase_TIM"/>
</dbReference>
<accession>A0A098LXP7</accession>
<feature type="binding site" evidence="10 14">
    <location>
        <position position="9"/>
    </location>
    <ligand>
        <name>substrate</name>
    </ligand>
</feature>
<dbReference type="InterPro" id="IPR000056">
    <property type="entry name" value="Ribul_P_3_epim-like"/>
</dbReference>
<dbReference type="EMBL" id="BBNY01000095">
    <property type="protein sequence ID" value="GAL91117.1"/>
    <property type="molecule type" value="Genomic_DNA"/>
</dbReference>
<name>A0A098LXP7_9FLAO</name>
<feature type="binding site" evidence="10 14">
    <location>
        <position position="67"/>
    </location>
    <ligand>
        <name>substrate</name>
    </ligand>
</feature>
<dbReference type="NCBIfam" id="NF004076">
    <property type="entry name" value="PRK05581.1-4"/>
    <property type="match status" value="1"/>
</dbReference>
<dbReference type="Gene3D" id="3.20.20.70">
    <property type="entry name" value="Aldolase class I"/>
    <property type="match status" value="1"/>
</dbReference>
<evidence type="ECO:0000256" key="4">
    <source>
        <dbReference type="ARBA" id="ARBA00001947"/>
    </source>
</evidence>
<sequence>MSSKLIAPSMLAADFGNLQRDIEMVNNSDADWFHIDVMDGHFVPNISYGMPVIQAIKKHATKPLDVHLMIEKPERYIEEFAKIGADIITVHYESTVHLHRTLRQIKATGCKAGVVLNLTTPVSVLEDILPECFMVLLMSINPGFGGQKFEDITYKRIKKLREMINEQGLDTRIEIDGGVTNKNIKKLVDAGADVFVAGSHVFKSSNQQETIKELKLVANS</sequence>
<evidence type="ECO:0000256" key="2">
    <source>
        <dbReference type="ARBA" id="ARBA00001936"/>
    </source>
</evidence>
<comment type="cofactor">
    <cofactor evidence="4">
        <name>Zn(2+)</name>
        <dbReference type="ChEBI" id="CHEBI:29105"/>
    </cofactor>
</comment>
<feature type="binding site" evidence="10 13">
    <location>
        <position position="67"/>
    </location>
    <ligand>
        <name>a divalent metal cation</name>
        <dbReference type="ChEBI" id="CHEBI:60240"/>
    </ligand>
</feature>
<keyword evidence="13" id="KW-0464">Manganese</keyword>
<dbReference type="PIRSF" id="PIRSF001461">
    <property type="entry name" value="RPE"/>
    <property type="match status" value="1"/>
</dbReference>
<comment type="cofactor">
    <cofactor evidence="2">
        <name>Mn(2+)</name>
        <dbReference type="ChEBI" id="CHEBI:29035"/>
    </cofactor>
</comment>
<feature type="binding site" evidence="14">
    <location>
        <position position="178"/>
    </location>
    <ligand>
        <name>substrate</name>
    </ligand>
</feature>
<evidence type="ECO:0000256" key="9">
    <source>
        <dbReference type="ARBA" id="ARBA00023235"/>
    </source>
</evidence>
<dbReference type="OrthoDB" id="1645589at2"/>
<evidence type="ECO:0000256" key="13">
    <source>
        <dbReference type="PIRSR" id="PIRSR001461-2"/>
    </source>
</evidence>
<feature type="active site" description="Proton donor" evidence="10 12">
    <location>
        <position position="176"/>
    </location>
</feature>
<comment type="cofactor">
    <cofactor evidence="3">
        <name>Co(2+)</name>
        <dbReference type="ChEBI" id="CHEBI:48828"/>
    </cofactor>
</comment>
<evidence type="ECO:0000256" key="11">
    <source>
        <dbReference type="PIRNR" id="PIRNR001461"/>
    </source>
</evidence>
<comment type="pathway">
    <text evidence="10">Carbohydrate degradation.</text>
</comment>
<evidence type="ECO:0000256" key="7">
    <source>
        <dbReference type="ARBA" id="ARBA00013188"/>
    </source>
</evidence>
<dbReference type="InterPro" id="IPR011060">
    <property type="entry name" value="RibuloseP-bd_barrel"/>
</dbReference>
<evidence type="ECO:0000313" key="15">
    <source>
        <dbReference type="EMBL" id="GAL91117.1"/>
    </source>
</evidence>
<dbReference type="CDD" id="cd00429">
    <property type="entry name" value="RPE"/>
    <property type="match status" value="1"/>
</dbReference>
<keyword evidence="13" id="KW-0170">Cobalt</keyword>
<dbReference type="RefSeq" id="WP_045372876.1">
    <property type="nucleotide sequence ID" value="NZ_BBNY01000095.1"/>
</dbReference>
<comment type="caution">
    <text evidence="15">The sequence shown here is derived from an EMBL/GenBank/DDBJ whole genome shotgun (WGS) entry which is preliminary data.</text>
</comment>
<keyword evidence="13" id="KW-0862">Zinc</keyword>
<dbReference type="GO" id="GO:0004750">
    <property type="term" value="F:D-ribulose-phosphate 3-epimerase activity"/>
    <property type="evidence" value="ECO:0007669"/>
    <property type="project" value="UniProtKB-UniRule"/>
</dbReference>
<gene>
    <name evidence="10" type="primary">rpe</name>
    <name evidence="15" type="ORF">JCM19538_2731</name>
</gene>
<feature type="binding site" evidence="10 14">
    <location>
        <begin position="198"/>
        <end position="199"/>
    </location>
    <ligand>
        <name>substrate</name>
    </ligand>
</feature>
<evidence type="ECO:0000256" key="14">
    <source>
        <dbReference type="PIRSR" id="PIRSR001461-3"/>
    </source>
</evidence>
<keyword evidence="8 10" id="KW-0479">Metal-binding</keyword>
<evidence type="ECO:0000256" key="10">
    <source>
        <dbReference type="HAMAP-Rule" id="MF_02227"/>
    </source>
</evidence>
<dbReference type="Proteomes" id="UP000030184">
    <property type="component" value="Unassembled WGS sequence"/>
</dbReference>
<evidence type="ECO:0000256" key="3">
    <source>
        <dbReference type="ARBA" id="ARBA00001941"/>
    </source>
</evidence>
<keyword evidence="10 11" id="KW-0119">Carbohydrate metabolism</keyword>
<dbReference type="GO" id="GO:0005737">
    <property type="term" value="C:cytoplasm"/>
    <property type="evidence" value="ECO:0007669"/>
    <property type="project" value="UniProtKB-ARBA"/>
</dbReference>
<evidence type="ECO:0000256" key="6">
    <source>
        <dbReference type="ARBA" id="ARBA00009541"/>
    </source>
</evidence>
<dbReference type="GO" id="GO:0019323">
    <property type="term" value="P:pentose catabolic process"/>
    <property type="evidence" value="ECO:0007669"/>
    <property type="project" value="UniProtKB-UniRule"/>
</dbReference>
<comment type="catalytic activity">
    <reaction evidence="1 10 11">
        <text>D-ribulose 5-phosphate = D-xylulose 5-phosphate</text>
        <dbReference type="Rhea" id="RHEA:13677"/>
        <dbReference type="ChEBI" id="CHEBI:57737"/>
        <dbReference type="ChEBI" id="CHEBI:58121"/>
        <dbReference type="EC" id="5.1.3.1"/>
    </reaction>
</comment>
<reference evidence="16" key="1">
    <citation type="journal article" date="2014" name="Genome Announc.">
        <title>Draft Genome Sequence of Marine Flavobacterium Jejuia pallidilutea Strain 11shimoA1 and Pigmentation Mutants.</title>
        <authorList>
            <person name="Takatani N."/>
            <person name="Nakanishi M."/>
            <person name="Meirelles P."/>
            <person name="Mino S."/>
            <person name="Suda W."/>
            <person name="Oshima K."/>
            <person name="Hattori M."/>
            <person name="Ohkuma M."/>
            <person name="Hosokawa M."/>
            <person name="Miyashita K."/>
            <person name="Thompson F.L."/>
            <person name="Niwa A."/>
            <person name="Sawabe T."/>
            <person name="Sawabe T."/>
        </authorList>
    </citation>
    <scope>NUCLEOTIDE SEQUENCE [LARGE SCALE GENOMIC DNA]</scope>
    <source>
        <strain evidence="16">JCM 19538</strain>
    </source>
</reference>
<evidence type="ECO:0000256" key="1">
    <source>
        <dbReference type="ARBA" id="ARBA00001782"/>
    </source>
</evidence>
<dbReference type="PROSITE" id="PS01085">
    <property type="entry name" value="RIBUL_P_3_EPIMER_1"/>
    <property type="match status" value="1"/>
</dbReference>
<evidence type="ECO:0000313" key="16">
    <source>
        <dbReference type="Proteomes" id="UP000030184"/>
    </source>
</evidence>
<protein>
    <recommendedName>
        <fullName evidence="7 10">Ribulose-phosphate 3-epimerase</fullName>
        <ecNumber evidence="7 10">5.1.3.1</ecNumber>
    </recommendedName>
</protein>
<dbReference type="InterPro" id="IPR026019">
    <property type="entry name" value="Ribul_P_3_epim"/>
</dbReference>
<dbReference type="GO" id="GO:0046872">
    <property type="term" value="F:metal ion binding"/>
    <property type="evidence" value="ECO:0007669"/>
    <property type="project" value="UniProtKB-UniRule"/>
</dbReference>
<dbReference type="SUPFAM" id="SSF51366">
    <property type="entry name" value="Ribulose-phoshate binding barrel"/>
    <property type="match status" value="1"/>
</dbReference>
<dbReference type="EC" id="5.1.3.1" evidence="7 10"/>
<dbReference type="PANTHER" id="PTHR11749">
    <property type="entry name" value="RIBULOSE-5-PHOSPHATE-3-EPIMERASE"/>
    <property type="match status" value="1"/>
</dbReference>
<dbReference type="NCBIfam" id="TIGR01163">
    <property type="entry name" value="rpe"/>
    <property type="match status" value="1"/>
</dbReference>
<comment type="cofactor">
    <cofactor evidence="5">
        <name>Fe(2+)</name>
        <dbReference type="ChEBI" id="CHEBI:29033"/>
    </cofactor>
</comment>
<keyword evidence="16" id="KW-1185">Reference proteome</keyword>
<feature type="binding site" evidence="10 13">
    <location>
        <position position="34"/>
    </location>
    <ligand>
        <name>a divalent metal cation</name>
        <dbReference type="ChEBI" id="CHEBI:60240"/>
    </ligand>
</feature>
<feature type="active site" description="Proton acceptor" evidence="10 12">
    <location>
        <position position="36"/>
    </location>
</feature>
<feature type="binding site" evidence="10">
    <location>
        <begin position="176"/>
        <end position="178"/>
    </location>
    <ligand>
        <name>substrate</name>
    </ligand>
</feature>